<reference evidence="1" key="2">
    <citation type="submission" date="2020-09" db="EMBL/GenBank/DDBJ databases">
        <authorList>
            <person name="Sun Q."/>
            <person name="Zhou Y."/>
        </authorList>
    </citation>
    <scope>NUCLEOTIDE SEQUENCE</scope>
    <source>
        <strain evidence="1">CGMCC 1.10749</strain>
    </source>
</reference>
<evidence type="ECO:0008006" key="3">
    <source>
        <dbReference type="Google" id="ProtNLM"/>
    </source>
</evidence>
<organism evidence="1 2">
    <name type="scientific">Knoellia flava</name>
    <dbReference type="NCBI Taxonomy" id="913969"/>
    <lineage>
        <taxon>Bacteria</taxon>
        <taxon>Bacillati</taxon>
        <taxon>Actinomycetota</taxon>
        <taxon>Actinomycetes</taxon>
        <taxon>Micrococcales</taxon>
        <taxon>Intrasporangiaceae</taxon>
        <taxon>Knoellia</taxon>
    </lineage>
</organism>
<sequence length="150" mass="15487">MATTDPRDQQRLLYGAPLSELAATVRSSLGLTQGRLAEVLGLSAPMFSQLVSGQRIKIGNPAVVRRLQLLLDLSSEAAGLTAPELDSRIAAIRDEQPTLTSPTSEDLSTVRVLAASATADQLRDVARAADGAGAGGLGDLLRRAAGAARG</sequence>
<dbReference type="GO" id="GO:0003677">
    <property type="term" value="F:DNA binding"/>
    <property type="evidence" value="ECO:0007669"/>
    <property type="project" value="InterPro"/>
</dbReference>
<comment type="caution">
    <text evidence="1">The sequence shown here is derived from an EMBL/GenBank/DDBJ whole genome shotgun (WGS) entry which is preliminary data.</text>
</comment>
<reference evidence="1" key="1">
    <citation type="journal article" date="2014" name="Int. J. Syst. Evol. Microbiol.">
        <title>Complete genome sequence of Corynebacterium casei LMG S-19264T (=DSM 44701T), isolated from a smear-ripened cheese.</title>
        <authorList>
            <consortium name="US DOE Joint Genome Institute (JGI-PGF)"/>
            <person name="Walter F."/>
            <person name="Albersmeier A."/>
            <person name="Kalinowski J."/>
            <person name="Ruckert C."/>
        </authorList>
    </citation>
    <scope>NUCLEOTIDE SEQUENCE</scope>
    <source>
        <strain evidence="1">CGMCC 1.10749</strain>
    </source>
</reference>
<evidence type="ECO:0000313" key="2">
    <source>
        <dbReference type="Proteomes" id="UP000628079"/>
    </source>
</evidence>
<dbReference type="InterPro" id="IPR010982">
    <property type="entry name" value="Lambda_DNA-bd_dom_sf"/>
</dbReference>
<dbReference type="SUPFAM" id="SSF47413">
    <property type="entry name" value="lambda repressor-like DNA-binding domains"/>
    <property type="match status" value="1"/>
</dbReference>
<accession>A0A8H9FVJ3</accession>
<dbReference type="Proteomes" id="UP000628079">
    <property type="component" value="Unassembled WGS sequence"/>
</dbReference>
<proteinExistence type="predicted"/>
<protein>
    <recommendedName>
        <fullName evidence="3">HTH cro/C1-type domain-containing protein</fullName>
    </recommendedName>
</protein>
<name>A0A8H9FVJ3_9MICO</name>
<evidence type="ECO:0000313" key="1">
    <source>
        <dbReference type="EMBL" id="GGB84139.1"/>
    </source>
</evidence>
<dbReference type="RefSeq" id="WP_052117127.1">
    <property type="nucleotide sequence ID" value="NZ_BMEA01000002.1"/>
</dbReference>
<dbReference type="EMBL" id="BMEA01000002">
    <property type="protein sequence ID" value="GGB84139.1"/>
    <property type="molecule type" value="Genomic_DNA"/>
</dbReference>
<dbReference type="AlphaFoldDB" id="A0A8H9FVJ3"/>
<gene>
    <name evidence="1" type="ORF">GCM10011314_24720</name>
</gene>
<dbReference type="Gene3D" id="1.10.260.40">
    <property type="entry name" value="lambda repressor-like DNA-binding domains"/>
    <property type="match status" value="1"/>
</dbReference>